<dbReference type="Proteomes" id="UP000006526">
    <property type="component" value="Segment"/>
</dbReference>
<keyword evidence="2" id="KW-1133">Transmembrane helix</keyword>
<feature type="compositionally biased region" description="Polar residues" evidence="1">
    <location>
        <begin position="287"/>
        <end position="297"/>
    </location>
</feature>
<dbReference type="KEGG" id="vg:10329348"/>
<keyword evidence="2" id="KW-0472">Membrane</keyword>
<organism evidence="3 4">
    <name type="scientific">Synechococcus phage S-SSM5</name>
    <dbReference type="NCBI Taxonomy" id="445685"/>
    <lineage>
        <taxon>Viruses</taxon>
        <taxon>Duplodnaviria</taxon>
        <taxon>Heunggongvirae</taxon>
        <taxon>Uroviricota</taxon>
        <taxon>Caudoviricetes</taxon>
        <taxon>Pantevenvirales</taxon>
        <taxon>Kyanoviridae</taxon>
        <taxon>Glaucusvirus</taxon>
        <taxon>Glaucusvirus ssm5</taxon>
    </lineage>
</organism>
<feature type="region of interest" description="Disordered" evidence="1">
    <location>
        <begin position="236"/>
        <end position="270"/>
    </location>
</feature>
<keyword evidence="2" id="KW-0812">Transmembrane</keyword>
<proteinExistence type="predicted"/>
<dbReference type="RefSeq" id="YP_004324620.1">
    <property type="nucleotide sequence ID" value="NC_015289.1"/>
</dbReference>
<feature type="region of interest" description="Disordered" evidence="1">
    <location>
        <begin position="282"/>
        <end position="304"/>
    </location>
</feature>
<sequence>MAKIQVYKFVNPGVAGIKTPAVVAARQTVLAQNRLGKTVEGIGNTLLDVDKITKLRLNLEKKQEIAERRAKQRKLDDTSEQVSEKGLKNYFKDTKKKTKRFKPNNKLKKMFGGMFGWVGAALGPFVALATKIFALQLMKEFLEWTSNEENLVKLETFLIKTDFVFRKLYGFGKFLIKDNIVDGINQLFGSDETLLGRIEGLGKIMLGVIGLKYLLNPFSLITDILNMANIISGGGKGNPPGSGKPGTKPGAGRPKVTTSGGKPVTRNPFTKLGDKLRQLNPFKKKPNVTTSGSTSTGILKPKPRVTGNVAKPNVFTSIKNTFAQIKVPKKLPSLSGFKVSPGMVGSIKTLGLGWLADTLMQKGFDALAQAQINDQVKKFLAATPEKQAGAIKHYEGLVEKYEKRSDSWFNKITTVGGLLGESSDANLLRRFTATLAALKEAQRRQASGELVEGEGQNLGTIDQEYIDMVDLYSKGGKLPQFFLGGIFKGISKAVSGVFNGVKNVVGSVWNAVSSVASNPIVSTIASFIPGANIIVPAINAVNALRSGNLMGAVMSGLGAVGSFASINSVNMINQPSWLQNLRFSKFGQGVANMYHSGLNAYTKLAGGVSNLFDKVQGSTIGKIGMQLLGGNTGGAIGTVVGMMPGVGSGIENFGKFLEENKLAGILSAVPGVAGMASKVPNILAIPGMESILGKPGEGFSALGAIGNMADKVGMKGVYQAILSGAQTGNYIEGLPQLASELGVDPRILGVLDKGKQLLSNNKFNAEYAMQTAIEFLPVPLVVEKIVAAPTPVPINSGDTYLVAPSSTSGAKR</sequence>
<reference evidence="3 4" key="1">
    <citation type="journal article" date="2010" name="Environ. Microbiol.">
        <title>Genomic analysis of oceanic cyanobacterial myoviruses compared with T4-like myoviruses from diverse hosts and environments.</title>
        <authorList>
            <person name="Sullivan M.B."/>
            <person name="Huang K.H."/>
            <person name="Ignacio-Espinoza J.C."/>
            <person name="Berlin A.M."/>
            <person name="Kelly L."/>
            <person name="Weigele P.R."/>
            <person name="DeFrancesco A.S."/>
            <person name="Kern S.E."/>
            <person name="Thompson L.R."/>
            <person name="Young S."/>
            <person name="Yandava C."/>
            <person name="Fu R."/>
            <person name="Krastins B."/>
            <person name="Chase M."/>
            <person name="Sarracino D."/>
            <person name="Osburne M.S."/>
            <person name="Henn M.R."/>
            <person name="Chisholm S.W."/>
        </authorList>
    </citation>
    <scope>NUCLEOTIDE SEQUENCE [LARGE SCALE GENOMIC DNA]</scope>
    <source>
        <strain evidence="3">8102-12</strain>
    </source>
</reference>
<evidence type="ECO:0000256" key="1">
    <source>
        <dbReference type="SAM" id="MobiDB-lite"/>
    </source>
</evidence>
<evidence type="ECO:0000313" key="4">
    <source>
        <dbReference type="Proteomes" id="UP000006526"/>
    </source>
</evidence>
<dbReference type="OrthoDB" id="6408at10239"/>
<feature type="transmembrane region" description="Helical" evidence="2">
    <location>
        <begin position="110"/>
        <end position="129"/>
    </location>
</feature>
<dbReference type="GeneID" id="10329348"/>
<protein>
    <submittedName>
        <fullName evidence="3">Uncharacterized protein</fullName>
    </submittedName>
</protein>
<evidence type="ECO:0000256" key="2">
    <source>
        <dbReference type="SAM" id="Phobius"/>
    </source>
</evidence>
<gene>
    <name evidence="3" type="ORF">SSSM5_014</name>
</gene>
<evidence type="ECO:0000313" key="3">
    <source>
        <dbReference type="EMBL" id="ADO98053.1"/>
    </source>
</evidence>
<keyword evidence="4" id="KW-1185">Reference proteome</keyword>
<accession>E3SK57</accession>
<dbReference type="EMBL" id="GU071097">
    <property type="protein sequence ID" value="ADO98053.1"/>
    <property type="molecule type" value="Genomic_DNA"/>
</dbReference>
<name>E3SK57_9CAUD</name>